<dbReference type="EMBL" id="JAABOA010004209">
    <property type="protein sequence ID" value="KAF9577927.1"/>
    <property type="molecule type" value="Genomic_DNA"/>
</dbReference>
<keyword evidence="4" id="KW-0256">Endoplasmic reticulum</keyword>
<proteinExistence type="inferred from homology"/>
<dbReference type="OrthoDB" id="1926781at2759"/>
<dbReference type="PANTHER" id="PTHR12924:SF0">
    <property type="entry name" value="TRANSLOCON-ASSOCIATED PROTEIN SUBUNIT ALPHA"/>
    <property type="match status" value="1"/>
</dbReference>
<dbReference type="PANTHER" id="PTHR12924">
    <property type="entry name" value="TRANSLOCON-ASSOCIATED PROTEIN, ALPHA SUBUNIT"/>
    <property type="match status" value="1"/>
</dbReference>
<evidence type="ECO:0000313" key="12">
    <source>
        <dbReference type="Proteomes" id="UP000780801"/>
    </source>
</evidence>
<keyword evidence="2 9" id="KW-0812">Transmembrane</keyword>
<dbReference type="Proteomes" id="UP000780801">
    <property type="component" value="Unassembled WGS sequence"/>
</dbReference>
<protein>
    <recommendedName>
        <fullName evidence="13">Signal sequence receptor subunit alpha</fullName>
    </recommendedName>
</protein>
<evidence type="ECO:0008006" key="13">
    <source>
        <dbReference type="Google" id="ProtNLM"/>
    </source>
</evidence>
<comment type="subcellular location">
    <subcellularLocation>
        <location evidence="1">Endoplasmic reticulum membrane</location>
        <topology evidence="1">Single-pass type I membrane protein</topology>
    </subcellularLocation>
</comment>
<feature type="chain" id="PRO_5040470380" description="Signal sequence receptor subunit alpha" evidence="10">
    <location>
        <begin position="26"/>
        <end position="238"/>
    </location>
</feature>
<evidence type="ECO:0000256" key="4">
    <source>
        <dbReference type="ARBA" id="ARBA00022824"/>
    </source>
</evidence>
<feature type="transmembrane region" description="Helical" evidence="9">
    <location>
        <begin position="168"/>
        <end position="189"/>
    </location>
</feature>
<comment type="function">
    <text evidence="7">Is probably involved in a pathway contributing to genomic integrity.</text>
</comment>
<organism evidence="11 12">
    <name type="scientific">Lunasporangiospora selenospora</name>
    <dbReference type="NCBI Taxonomy" id="979761"/>
    <lineage>
        <taxon>Eukaryota</taxon>
        <taxon>Fungi</taxon>
        <taxon>Fungi incertae sedis</taxon>
        <taxon>Mucoromycota</taxon>
        <taxon>Mortierellomycotina</taxon>
        <taxon>Mortierellomycetes</taxon>
        <taxon>Mortierellales</taxon>
        <taxon>Mortierellaceae</taxon>
        <taxon>Lunasporangiospora</taxon>
    </lineage>
</organism>
<keyword evidence="12" id="KW-1185">Reference proteome</keyword>
<dbReference type="AlphaFoldDB" id="A0A9P6FM18"/>
<dbReference type="GO" id="GO:0005789">
    <property type="term" value="C:endoplasmic reticulum membrane"/>
    <property type="evidence" value="ECO:0007669"/>
    <property type="project" value="UniProtKB-SubCell"/>
</dbReference>
<feature type="signal peptide" evidence="10">
    <location>
        <begin position="1"/>
        <end position="25"/>
    </location>
</feature>
<evidence type="ECO:0000256" key="3">
    <source>
        <dbReference type="ARBA" id="ARBA00022729"/>
    </source>
</evidence>
<comment type="similarity">
    <text evidence="8">Belongs to the IRC22 family.</text>
</comment>
<reference evidence="11" key="1">
    <citation type="journal article" date="2020" name="Fungal Divers.">
        <title>Resolving the Mortierellaceae phylogeny through synthesis of multi-gene phylogenetics and phylogenomics.</title>
        <authorList>
            <person name="Vandepol N."/>
            <person name="Liber J."/>
            <person name="Desiro A."/>
            <person name="Na H."/>
            <person name="Kennedy M."/>
            <person name="Barry K."/>
            <person name="Grigoriev I.V."/>
            <person name="Miller A.N."/>
            <person name="O'Donnell K."/>
            <person name="Stajich J.E."/>
            <person name="Bonito G."/>
        </authorList>
    </citation>
    <scope>NUCLEOTIDE SEQUENCE</scope>
    <source>
        <strain evidence="11">KOD1015</strain>
    </source>
</reference>
<evidence type="ECO:0000313" key="11">
    <source>
        <dbReference type="EMBL" id="KAF9577927.1"/>
    </source>
</evidence>
<sequence>MVGLKQTIKALVCGALFFAAASAQAQEEPQTDNSLPPGVVVTTEFPNAIAGLTPELINGEPNSIRLNFQNSGKAEYKVNLVVGSIVEMDDFNNIVRNLTAYRYGNTLKADSSLILPYSVKMEMPTREFGLVLLAEVMDSNKVRYPVLVYNSTVNFSEPAHGWLDMQLIFLYVLIGGIFVALGMFLKGAVAPEKVAIKKKATPMTAEEREAAVEKSKILDEDWIPENHKKSPRVVKRRA</sequence>
<evidence type="ECO:0000256" key="5">
    <source>
        <dbReference type="ARBA" id="ARBA00022989"/>
    </source>
</evidence>
<dbReference type="Pfam" id="PF03896">
    <property type="entry name" value="TRAP_alpha"/>
    <property type="match status" value="1"/>
</dbReference>
<accession>A0A9P6FM18</accession>
<name>A0A9P6FM18_9FUNG</name>
<evidence type="ECO:0000256" key="1">
    <source>
        <dbReference type="ARBA" id="ARBA00004115"/>
    </source>
</evidence>
<evidence type="ECO:0000256" key="7">
    <source>
        <dbReference type="ARBA" id="ARBA00037565"/>
    </source>
</evidence>
<evidence type="ECO:0000256" key="2">
    <source>
        <dbReference type="ARBA" id="ARBA00022692"/>
    </source>
</evidence>
<evidence type="ECO:0000256" key="6">
    <source>
        <dbReference type="ARBA" id="ARBA00023136"/>
    </source>
</evidence>
<gene>
    <name evidence="11" type="ORF">BGW38_006566</name>
</gene>
<keyword evidence="3 10" id="KW-0732">Signal</keyword>
<keyword evidence="6 9" id="KW-0472">Membrane</keyword>
<comment type="caution">
    <text evidence="11">The sequence shown here is derived from an EMBL/GenBank/DDBJ whole genome shotgun (WGS) entry which is preliminary data.</text>
</comment>
<keyword evidence="5 9" id="KW-1133">Transmembrane helix</keyword>
<dbReference type="InterPro" id="IPR005595">
    <property type="entry name" value="TRAP_alpha"/>
</dbReference>
<evidence type="ECO:0000256" key="9">
    <source>
        <dbReference type="SAM" id="Phobius"/>
    </source>
</evidence>
<evidence type="ECO:0000256" key="10">
    <source>
        <dbReference type="SAM" id="SignalP"/>
    </source>
</evidence>
<evidence type="ECO:0000256" key="8">
    <source>
        <dbReference type="ARBA" id="ARBA00038311"/>
    </source>
</evidence>